<proteinExistence type="predicted"/>
<dbReference type="Proteomes" id="UP000607653">
    <property type="component" value="Unassembled WGS sequence"/>
</dbReference>
<sequence length="51" mass="5986">MVKMVFYKVQKTHKLKAHNMVVLNTSTIFHVNPVYQRNCVIVSSYCKQMPT</sequence>
<dbReference type="AlphaFoldDB" id="A0A822ZD08"/>
<keyword evidence="2" id="KW-1185">Reference proteome</keyword>
<gene>
    <name evidence="1" type="ORF">HUJ06_015894</name>
</gene>
<comment type="caution">
    <text evidence="1">The sequence shown here is derived from an EMBL/GenBank/DDBJ whole genome shotgun (WGS) entry which is preliminary data.</text>
</comment>
<reference evidence="1 2" key="1">
    <citation type="journal article" date="2020" name="Mol. Biol. Evol.">
        <title>Distinct Expression and Methylation Patterns for Genes with Different Fates following a Single Whole-Genome Duplication in Flowering Plants.</title>
        <authorList>
            <person name="Shi T."/>
            <person name="Rahmani R.S."/>
            <person name="Gugger P.F."/>
            <person name="Wang M."/>
            <person name="Li H."/>
            <person name="Zhang Y."/>
            <person name="Li Z."/>
            <person name="Wang Q."/>
            <person name="Van de Peer Y."/>
            <person name="Marchal K."/>
            <person name="Chen J."/>
        </authorList>
    </citation>
    <scope>NUCLEOTIDE SEQUENCE [LARGE SCALE GENOMIC DNA]</scope>
    <source>
        <tissue evidence="1">Leaf</tissue>
    </source>
</reference>
<name>A0A822ZD08_NELNU</name>
<protein>
    <submittedName>
        <fullName evidence="1">Uncharacterized protein</fullName>
    </submittedName>
</protein>
<accession>A0A822ZD08</accession>
<dbReference type="EMBL" id="DUZY01000005">
    <property type="protein sequence ID" value="DAD41571.1"/>
    <property type="molecule type" value="Genomic_DNA"/>
</dbReference>
<organism evidence="1 2">
    <name type="scientific">Nelumbo nucifera</name>
    <name type="common">Sacred lotus</name>
    <dbReference type="NCBI Taxonomy" id="4432"/>
    <lineage>
        <taxon>Eukaryota</taxon>
        <taxon>Viridiplantae</taxon>
        <taxon>Streptophyta</taxon>
        <taxon>Embryophyta</taxon>
        <taxon>Tracheophyta</taxon>
        <taxon>Spermatophyta</taxon>
        <taxon>Magnoliopsida</taxon>
        <taxon>Proteales</taxon>
        <taxon>Nelumbonaceae</taxon>
        <taxon>Nelumbo</taxon>
    </lineage>
</organism>
<evidence type="ECO:0000313" key="2">
    <source>
        <dbReference type="Proteomes" id="UP000607653"/>
    </source>
</evidence>
<evidence type="ECO:0000313" key="1">
    <source>
        <dbReference type="EMBL" id="DAD41571.1"/>
    </source>
</evidence>